<gene>
    <name evidence="2" type="ORF">MCHUDSM44219_04551</name>
</gene>
<dbReference type="AlphaFoldDB" id="A0A0J6VV53"/>
<evidence type="ECO:0000313" key="2">
    <source>
        <dbReference type="EMBL" id="KMO73373.1"/>
    </source>
</evidence>
<keyword evidence="1" id="KW-0732">Signal</keyword>
<sequence precursor="true">MRRQAANGMSAAAMAHRMSTPSVAAASVAIAPEGSACPPRPIAIRAMT</sequence>
<proteinExistence type="predicted"/>
<dbReference type="Proteomes" id="UP000036176">
    <property type="component" value="Unassembled WGS sequence"/>
</dbReference>
<evidence type="ECO:0000313" key="3">
    <source>
        <dbReference type="Proteomes" id="UP000036176"/>
    </source>
</evidence>
<keyword evidence="3" id="KW-1185">Reference proteome</keyword>
<name>A0A0J6VV53_MYCCU</name>
<accession>A0A0J6VV53</accession>
<comment type="caution">
    <text evidence="2">The sequence shown here is derived from an EMBL/GenBank/DDBJ whole genome shotgun (WGS) entry which is preliminary data.</text>
</comment>
<dbReference type="PATRIC" id="fig|1800.3.peg.4574"/>
<protein>
    <submittedName>
        <fullName evidence="2">Uncharacterized protein</fullName>
    </submittedName>
</protein>
<evidence type="ECO:0000256" key="1">
    <source>
        <dbReference type="SAM" id="SignalP"/>
    </source>
</evidence>
<dbReference type="EMBL" id="JYNX01000060">
    <property type="protein sequence ID" value="KMO73373.1"/>
    <property type="molecule type" value="Genomic_DNA"/>
</dbReference>
<feature type="signal peptide" evidence="1">
    <location>
        <begin position="1"/>
        <end position="24"/>
    </location>
</feature>
<feature type="chain" id="PRO_5039583231" evidence="1">
    <location>
        <begin position="25"/>
        <end position="48"/>
    </location>
</feature>
<reference evidence="2 3" key="1">
    <citation type="journal article" date="2015" name="Genome Biol. Evol.">
        <title>Characterization of Three Mycobacterium spp. with Potential Use in Bioremediation by Genome Sequencing and Comparative Genomics.</title>
        <authorList>
            <person name="Das S."/>
            <person name="Pettersson B.M."/>
            <person name="Behra P.R."/>
            <person name="Ramesh M."/>
            <person name="Dasgupta S."/>
            <person name="Bhattacharya A."/>
            <person name="Kirsebom L.A."/>
        </authorList>
    </citation>
    <scope>NUCLEOTIDE SEQUENCE [LARGE SCALE GENOMIC DNA]</scope>
    <source>
        <strain evidence="2 3">DSM 44219</strain>
    </source>
</reference>
<organism evidence="2 3">
    <name type="scientific">Mycolicibacterium chubuense</name>
    <name type="common">Mycobacterium chubuense</name>
    <dbReference type="NCBI Taxonomy" id="1800"/>
    <lineage>
        <taxon>Bacteria</taxon>
        <taxon>Bacillati</taxon>
        <taxon>Actinomycetota</taxon>
        <taxon>Actinomycetes</taxon>
        <taxon>Mycobacteriales</taxon>
        <taxon>Mycobacteriaceae</taxon>
        <taxon>Mycolicibacterium</taxon>
    </lineage>
</organism>